<dbReference type="EMBL" id="SDGZ01000010">
    <property type="protein sequence ID" value="TYC50165.1"/>
    <property type="molecule type" value="Genomic_DNA"/>
</dbReference>
<dbReference type="CDD" id="cd02976">
    <property type="entry name" value="NrdH"/>
    <property type="match status" value="1"/>
</dbReference>
<evidence type="ECO:0000256" key="5">
    <source>
        <dbReference type="ARBA" id="ARBA00022982"/>
    </source>
</evidence>
<dbReference type="InterPro" id="IPR011909">
    <property type="entry name" value="GlrX_NrdH"/>
</dbReference>
<evidence type="ECO:0000259" key="8">
    <source>
        <dbReference type="Pfam" id="PF00462"/>
    </source>
</evidence>
<organism evidence="9 10">
    <name type="scientific">Weissella muntiaci</name>
    <dbReference type="NCBI Taxonomy" id="2508881"/>
    <lineage>
        <taxon>Bacteria</taxon>
        <taxon>Bacillati</taxon>
        <taxon>Bacillota</taxon>
        <taxon>Bacilli</taxon>
        <taxon>Lactobacillales</taxon>
        <taxon>Lactobacillaceae</taxon>
        <taxon>Weissella</taxon>
    </lineage>
</organism>
<name>A0A6C2CAT0_9LACO</name>
<dbReference type="InterPro" id="IPR002109">
    <property type="entry name" value="Glutaredoxin"/>
</dbReference>
<reference evidence="9 10" key="1">
    <citation type="submission" date="2019-01" db="EMBL/GenBank/DDBJ databases">
        <title>Weissella sp. nov., a novel lactic acid bacterium isolated from animal feces.</title>
        <authorList>
            <person name="Wang L.-T."/>
        </authorList>
    </citation>
    <scope>NUCLEOTIDE SEQUENCE [LARGE SCALE GENOMIC DNA]</scope>
    <source>
        <strain evidence="9 10">8H-2</strain>
    </source>
</reference>
<evidence type="ECO:0000313" key="10">
    <source>
        <dbReference type="Proteomes" id="UP000371977"/>
    </source>
</evidence>
<evidence type="ECO:0000256" key="1">
    <source>
        <dbReference type="ARBA" id="ARBA00002292"/>
    </source>
</evidence>
<dbReference type="InterPro" id="IPR051548">
    <property type="entry name" value="Grx-like_ET"/>
</dbReference>
<evidence type="ECO:0000256" key="3">
    <source>
        <dbReference type="ARBA" id="ARBA00017945"/>
    </source>
</evidence>
<dbReference type="Gene3D" id="3.40.30.10">
    <property type="entry name" value="Glutaredoxin"/>
    <property type="match status" value="1"/>
</dbReference>
<keyword evidence="4" id="KW-0813">Transport</keyword>
<dbReference type="PANTHER" id="PTHR34386:SF1">
    <property type="entry name" value="GLUTAREDOXIN-LIKE PROTEIN NRDH"/>
    <property type="match status" value="1"/>
</dbReference>
<dbReference type="PROSITE" id="PS51354">
    <property type="entry name" value="GLUTAREDOXIN_2"/>
    <property type="match status" value="1"/>
</dbReference>
<dbReference type="SUPFAM" id="SSF52833">
    <property type="entry name" value="Thioredoxin-like"/>
    <property type="match status" value="1"/>
</dbReference>
<evidence type="ECO:0000313" key="9">
    <source>
        <dbReference type="EMBL" id="TYC50165.1"/>
    </source>
</evidence>
<comment type="caution">
    <text evidence="9">The sequence shown here is derived from an EMBL/GenBank/DDBJ whole genome shotgun (WGS) entry which is preliminary data.</text>
</comment>
<keyword evidence="5" id="KW-0249">Electron transport</keyword>
<keyword evidence="6" id="KW-1015">Disulfide bond</keyword>
<evidence type="ECO:0000256" key="7">
    <source>
        <dbReference type="ARBA" id="ARBA00023284"/>
    </source>
</evidence>
<dbReference type="InterPro" id="IPR036249">
    <property type="entry name" value="Thioredoxin-like_sf"/>
</dbReference>
<evidence type="ECO:0000256" key="4">
    <source>
        <dbReference type="ARBA" id="ARBA00022448"/>
    </source>
</evidence>
<dbReference type="AlphaFoldDB" id="A0A6C2CAT0"/>
<keyword evidence="10" id="KW-1185">Reference proteome</keyword>
<dbReference type="PANTHER" id="PTHR34386">
    <property type="entry name" value="GLUTAREDOXIN"/>
    <property type="match status" value="1"/>
</dbReference>
<dbReference type="Pfam" id="PF00462">
    <property type="entry name" value="Glutaredoxin"/>
    <property type="match status" value="1"/>
</dbReference>
<evidence type="ECO:0000256" key="6">
    <source>
        <dbReference type="ARBA" id="ARBA00023157"/>
    </source>
</evidence>
<dbReference type="RefSeq" id="WP_148622247.1">
    <property type="nucleotide sequence ID" value="NZ_SDGZ01000010.1"/>
</dbReference>
<evidence type="ECO:0000256" key="2">
    <source>
        <dbReference type="ARBA" id="ARBA00007787"/>
    </source>
</evidence>
<comment type="similarity">
    <text evidence="2">Belongs to the glutaredoxin family.</text>
</comment>
<proteinExistence type="inferred from homology"/>
<feature type="domain" description="Glutaredoxin" evidence="8">
    <location>
        <begin position="4"/>
        <end position="56"/>
    </location>
</feature>
<dbReference type="Proteomes" id="UP000371977">
    <property type="component" value="Unassembled WGS sequence"/>
</dbReference>
<comment type="function">
    <text evidence="1">Electron transport system for the ribonucleotide reductase system NrdEF.</text>
</comment>
<dbReference type="GO" id="GO:0045454">
    <property type="term" value="P:cell redox homeostasis"/>
    <property type="evidence" value="ECO:0007669"/>
    <property type="project" value="InterPro"/>
</dbReference>
<gene>
    <name evidence="9" type="primary">nrdH</name>
    <name evidence="9" type="ORF">ESZ50_03685</name>
</gene>
<dbReference type="GO" id="GO:0009055">
    <property type="term" value="F:electron transfer activity"/>
    <property type="evidence" value="ECO:0007669"/>
    <property type="project" value="TreeGrafter"/>
</dbReference>
<protein>
    <recommendedName>
        <fullName evidence="3">Glutaredoxin-like protein NrdH</fullName>
    </recommendedName>
</protein>
<keyword evidence="7" id="KW-0676">Redox-active center</keyword>
<accession>A0A6C2CAT0</accession>
<sequence>MPEITVFTKDNCIQCKMTKKTLEQYGVTFKERNVSADESALAYLKEQGYQSVPVVMSKLFEPINGFRPDLLANLAQAM</sequence>
<dbReference type="OrthoDB" id="9795531at2"/>
<dbReference type="NCBIfam" id="TIGR02194">
    <property type="entry name" value="GlrX_NrdH"/>
    <property type="match status" value="1"/>
</dbReference>